<keyword evidence="3" id="KW-1185">Reference proteome</keyword>
<dbReference type="RefSeq" id="WP_188485732.1">
    <property type="nucleotide sequence ID" value="NZ_BMCS01000001.1"/>
</dbReference>
<dbReference type="EMBL" id="BMCS01000001">
    <property type="protein sequence ID" value="GGF08130.1"/>
    <property type="molecule type" value="Genomic_DNA"/>
</dbReference>
<proteinExistence type="predicted"/>
<dbReference type="Pfam" id="PF06013">
    <property type="entry name" value="WXG100"/>
    <property type="match status" value="1"/>
</dbReference>
<reference evidence="3" key="1">
    <citation type="journal article" date="2019" name="Int. J. Syst. Evol. Microbiol.">
        <title>The Global Catalogue of Microorganisms (GCM) 10K type strain sequencing project: providing services to taxonomists for standard genome sequencing and annotation.</title>
        <authorList>
            <consortium name="The Broad Institute Genomics Platform"/>
            <consortium name="The Broad Institute Genome Sequencing Center for Infectious Disease"/>
            <person name="Wu L."/>
            <person name="Ma J."/>
        </authorList>
    </citation>
    <scope>NUCLEOTIDE SEQUENCE [LARGE SCALE GENOMIC DNA]</scope>
    <source>
        <strain evidence="3">CCM 7855</strain>
    </source>
</reference>
<name>A0ABQ1U0E5_9NOCA</name>
<evidence type="ECO:0000313" key="3">
    <source>
        <dbReference type="Proteomes" id="UP000632454"/>
    </source>
</evidence>
<evidence type="ECO:0008006" key="4">
    <source>
        <dbReference type="Google" id="ProtNLM"/>
    </source>
</evidence>
<dbReference type="InterPro" id="IPR010310">
    <property type="entry name" value="T7SS_ESAT-6-like"/>
</dbReference>
<feature type="region of interest" description="Disordered" evidence="1">
    <location>
        <begin position="81"/>
        <end position="105"/>
    </location>
</feature>
<organism evidence="2 3">
    <name type="scientific">Williamsia phyllosphaerae</name>
    <dbReference type="NCBI Taxonomy" id="885042"/>
    <lineage>
        <taxon>Bacteria</taxon>
        <taxon>Bacillati</taxon>
        <taxon>Actinomycetota</taxon>
        <taxon>Actinomycetes</taxon>
        <taxon>Mycobacteriales</taxon>
        <taxon>Nocardiaceae</taxon>
        <taxon>Williamsia</taxon>
    </lineage>
</organism>
<gene>
    <name evidence="2" type="ORF">GCM10007298_00050</name>
</gene>
<sequence>MSKTDIDPAAVAAFTRKGEEVRSHMKSTLTKTQASVDAAISPAVWGGQASSAFGDVTTRYQAASGKLNNAMQEILDSVTTGAQKLSGSDESNTQAIKGSGSGLNF</sequence>
<dbReference type="InterPro" id="IPR036689">
    <property type="entry name" value="ESAT-6-like_sf"/>
</dbReference>
<protein>
    <recommendedName>
        <fullName evidence="4">ESAT-6-like protein</fullName>
    </recommendedName>
</protein>
<dbReference type="Gene3D" id="1.10.287.1060">
    <property type="entry name" value="ESAT-6-like"/>
    <property type="match status" value="1"/>
</dbReference>
<comment type="caution">
    <text evidence="2">The sequence shown here is derived from an EMBL/GenBank/DDBJ whole genome shotgun (WGS) entry which is preliminary data.</text>
</comment>
<dbReference type="SUPFAM" id="SSF140453">
    <property type="entry name" value="EsxAB dimer-like"/>
    <property type="match status" value="1"/>
</dbReference>
<dbReference type="Proteomes" id="UP000632454">
    <property type="component" value="Unassembled WGS sequence"/>
</dbReference>
<accession>A0ABQ1U0E5</accession>
<evidence type="ECO:0000313" key="2">
    <source>
        <dbReference type="EMBL" id="GGF08130.1"/>
    </source>
</evidence>
<evidence type="ECO:0000256" key="1">
    <source>
        <dbReference type="SAM" id="MobiDB-lite"/>
    </source>
</evidence>